<accession>A0ABT0DD22</accession>
<dbReference type="PANTHER" id="PTHR30469:SF15">
    <property type="entry name" value="HLYD FAMILY OF SECRETION PROTEINS"/>
    <property type="match status" value="1"/>
</dbReference>
<evidence type="ECO:0000313" key="9">
    <source>
        <dbReference type="Proteomes" id="UP001203284"/>
    </source>
</evidence>
<feature type="domain" description="CzcB-like C-terminal circularly permuted SH3-like" evidence="7">
    <location>
        <begin position="374"/>
        <end position="428"/>
    </location>
</feature>
<dbReference type="PANTHER" id="PTHR30469">
    <property type="entry name" value="MULTIDRUG RESISTANCE PROTEIN MDTA"/>
    <property type="match status" value="1"/>
</dbReference>
<dbReference type="InterPro" id="IPR006143">
    <property type="entry name" value="RND_pump_MFP"/>
</dbReference>
<gene>
    <name evidence="8" type="ORF">MWN34_13185</name>
</gene>
<keyword evidence="4" id="KW-0472">Membrane</keyword>
<evidence type="ECO:0000256" key="4">
    <source>
        <dbReference type="SAM" id="Phobius"/>
    </source>
</evidence>
<dbReference type="Pfam" id="PF25975">
    <property type="entry name" value="CzcB_C"/>
    <property type="match status" value="1"/>
</dbReference>
<feature type="region of interest" description="Disordered" evidence="3">
    <location>
        <begin position="1"/>
        <end position="22"/>
    </location>
</feature>
<keyword evidence="2" id="KW-0175">Coiled coil</keyword>
<dbReference type="InterPro" id="IPR058649">
    <property type="entry name" value="CzcB_C"/>
</dbReference>
<feature type="region of interest" description="Disordered" evidence="3">
    <location>
        <begin position="437"/>
        <end position="456"/>
    </location>
</feature>
<evidence type="ECO:0000256" key="3">
    <source>
        <dbReference type="SAM" id="MobiDB-lite"/>
    </source>
</evidence>
<feature type="coiled-coil region" evidence="2">
    <location>
        <begin position="167"/>
        <end position="201"/>
    </location>
</feature>
<dbReference type="EMBL" id="JALKCH010000008">
    <property type="protein sequence ID" value="MCK0197862.1"/>
    <property type="molecule type" value="Genomic_DNA"/>
</dbReference>
<dbReference type="Gene3D" id="1.10.287.470">
    <property type="entry name" value="Helix hairpin bin"/>
    <property type="match status" value="1"/>
</dbReference>
<feature type="compositionally biased region" description="Pro residues" evidence="3">
    <location>
        <begin position="9"/>
        <end position="20"/>
    </location>
</feature>
<evidence type="ECO:0000259" key="6">
    <source>
        <dbReference type="Pfam" id="PF25954"/>
    </source>
</evidence>
<protein>
    <submittedName>
        <fullName evidence="8">Efflux RND transporter periplasmic adaptor subunit</fullName>
    </submittedName>
</protein>
<feature type="region of interest" description="Disordered" evidence="3">
    <location>
        <begin position="60"/>
        <end position="87"/>
    </location>
</feature>
<keyword evidence="9" id="KW-1185">Reference proteome</keyword>
<dbReference type="Pfam" id="PF25917">
    <property type="entry name" value="BSH_RND"/>
    <property type="match status" value="1"/>
</dbReference>
<evidence type="ECO:0000259" key="7">
    <source>
        <dbReference type="Pfam" id="PF25975"/>
    </source>
</evidence>
<proteinExistence type="inferred from homology"/>
<reference evidence="8 9" key="1">
    <citation type="submission" date="2022-04" db="EMBL/GenBank/DDBJ databases">
        <authorList>
            <person name="Grouzdev D.S."/>
            <person name="Pantiukh K.S."/>
            <person name="Krutkina M.S."/>
        </authorList>
    </citation>
    <scope>NUCLEOTIDE SEQUENCE [LARGE SCALE GENOMIC DNA]</scope>
    <source>
        <strain evidence="8 9">6x-1</strain>
    </source>
</reference>
<dbReference type="Gene3D" id="2.40.50.100">
    <property type="match status" value="1"/>
</dbReference>
<sequence length="456" mass="47251">MTPREPVTPRQPVPAPPSPPSTRGRVVLALAMTLLVVGVAGYAFRDRIPAALLPAKHAAPAPTPTVAESPAAPAATPAPAAAPSGPDRVRGVAVTVVAAASRTVVERLPVTGTLVPREEIQVGPEIDGYRVVEILAEEGDRVEKGQVLARLSRDMLDTVLAQNTANGARANAAIAQQKAQLEQARAQQVEAQAAVERARTLIKTGATSQEVLDQRERAVRVTVAQVAAAQEAVTAAEAEAAQTRAVRDEIEVRLAHTEIRAPEAGVISARTIRIGAIVLSANTEPLFRIVKNGAMDLDADVPESTLARIRTGMGVRVTPAGFDEPVAGTVRLVGAKVDAGTRLARVAVALPSDPRLKPGAYARGVIEIARRDGVAVPLSAVQFSPDGTFVLVVKDEIIEQRPVTTGLQGDGFVEIASGLASGEQVVARAGGFLRGGDRVTPVPAPDAATPAPRGGA</sequence>
<evidence type="ECO:0000256" key="2">
    <source>
        <dbReference type="SAM" id="Coils"/>
    </source>
</evidence>
<evidence type="ECO:0000313" key="8">
    <source>
        <dbReference type="EMBL" id="MCK0197862.1"/>
    </source>
</evidence>
<feature type="compositionally biased region" description="Low complexity" evidence="3">
    <location>
        <begin position="438"/>
        <end position="456"/>
    </location>
</feature>
<comment type="caution">
    <text evidence="8">The sequence shown here is derived from an EMBL/GenBank/DDBJ whole genome shotgun (WGS) entry which is preliminary data.</text>
</comment>
<name>A0ABT0DD22_9HYPH</name>
<dbReference type="Pfam" id="PF25954">
    <property type="entry name" value="Beta-barrel_RND_2"/>
    <property type="match status" value="1"/>
</dbReference>
<dbReference type="Gene3D" id="2.40.420.20">
    <property type="match status" value="1"/>
</dbReference>
<feature type="compositionally biased region" description="Low complexity" evidence="3">
    <location>
        <begin position="60"/>
        <end position="83"/>
    </location>
</feature>
<keyword evidence="4" id="KW-1133">Transmembrane helix</keyword>
<dbReference type="Proteomes" id="UP001203284">
    <property type="component" value="Unassembled WGS sequence"/>
</dbReference>
<dbReference type="RefSeq" id="WP_247029763.1">
    <property type="nucleotide sequence ID" value="NZ_JALKCH010000008.1"/>
</dbReference>
<dbReference type="InterPro" id="IPR058792">
    <property type="entry name" value="Beta-barrel_RND_2"/>
</dbReference>
<organism evidence="8 9">
    <name type="scientific">Ancylobacter crimeensis</name>
    <dbReference type="NCBI Taxonomy" id="2579147"/>
    <lineage>
        <taxon>Bacteria</taxon>
        <taxon>Pseudomonadati</taxon>
        <taxon>Pseudomonadota</taxon>
        <taxon>Alphaproteobacteria</taxon>
        <taxon>Hyphomicrobiales</taxon>
        <taxon>Xanthobacteraceae</taxon>
        <taxon>Ancylobacter</taxon>
    </lineage>
</organism>
<feature type="domain" description="Multidrug resistance protein MdtA-like barrel-sandwich hybrid" evidence="5">
    <location>
        <begin position="119"/>
        <end position="286"/>
    </location>
</feature>
<evidence type="ECO:0000256" key="1">
    <source>
        <dbReference type="ARBA" id="ARBA00009477"/>
    </source>
</evidence>
<dbReference type="SUPFAM" id="SSF111369">
    <property type="entry name" value="HlyD-like secretion proteins"/>
    <property type="match status" value="1"/>
</dbReference>
<evidence type="ECO:0000259" key="5">
    <source>
        <dbReference type="Pfam" id="PF25917"/>
    </source>
</evidence>
<dbReference type="Gene3D" id="2.40.30.170">
    <property type="match status" value="1"/>
</dbReference>
<dbReference type="NCBIfam" id="TIGR01730">
    <property type="entry name" value="RND_mfp"/>
    <property type="match status" value="1"/>
</dbReference>
<comment type="similarity">
    <text evidence="1">Belongs to the membrane fusion protein (MFP) (TC 8.A.1) family.</text>
</comment>
<feature type="domain" description="CusB-like beta-barrel" evidence="6">
    <location>
        <begin position="297"/>
        <end position="363"/>
    </location>
</feature>
<keyword evidence="4" id="KW-0812">Transmembrane</keyword>
<feature type="transmembrane region" description="Helical" evidence="4">
    <location>
        <begin position="26"/>
        <end position="44"/>
    </location>
</feature>
<dbReference type="InterPro" id="IPR058625">
    <property type="entry name" value="MdtA-like_BSH"/>
</dbReference>